<dbReference type="SUPFAM" id="SSF88713">
    <property type="entry name" value="Glycoside hydrolase/deacetylase"/>
    <property type="match status" value="1"/>
</dbReference>
<evidence type="ECO:0000256" key="4">
    <source>
        <dbReference type="ARBA" id="ARBA00022801"/>
    </source>
</evidence>
<keyword evidence="3" id="KW-0732">Signal</keyword>
<evidence type="ECO:0000313" key="8">
    <source>
        <dbReference type="EMBL" id="RDW71627.1"/>
    </source>
</evidence>
<evidence type="ECO:0000256" key="3">
    <source>
        <dbReference type="ARBA" id="ARBA00022729"/>
    </source>
</evidence>
<organism evidence="8 9">
    <name type="scientific">Coleophoma cylindrospora</name>
    <dbReference type="NCBI Taxonomy" id="1849047"/>
    <lineage>
        <taxon>Eukaryota</taxon>
        <taxon>Fungi</taxon>
        <taxon>Dikarya</taxon>
        <taxon>Ascomycota</taxon>
        <taxon>Pezizomycotina</taxon>
        <taxon>Leotiomycetes</taxon>
        <taxon>Helotiales</taxon>
        <taxon>Dermateaceae</taxon>
        <taxon>Coleophoma</taxon>
    </lineage>
</organism>
<keyword evidence="9" id="KW-1185">Reference proteome</keyword>
<keyword evidence="6" id="KW-0170">Cobalt</keyword>
<evidence type="ECO:0000256" key="1">
    <source>
        <dbReference type="ARBA" id="ARBA00001941"/>
    </source>
</evidence>
<dbReference type="GO" id="GO:0016810">
    <property type="term" value="F:hydrolase activity, acting on carbon-nitrogen (but not peptide) bonds"/>
    <property type="evidence" value="ECO:0007669"/>
    <property type="project" value="InterPro"/>
</dbReference>
<evidence type="ECO:0000256" key="5">
    <source>
        <dbReference type="ARBA" id="ARBA00023277"/>
    </source>
</evidence>
<evidence type="ECO:0000256" key="6">
    <source>
        <dbReference type="ARBA" id="ARBA00023285"/>
    </source>
</evidence>
<dbReference type="AlphaFoldDB" id="A0A3D8RC40"/>
<dbReference type="InterPro" id="IPR002509">
    <property type="entry name" value="NODB_dom"/>
</dbReference>
<name>A0A3D8RC40_9HELO</name>
<keyword evidence="5" id="KW-0119">Carbohydrate metabolism</keyword>
<evidence type="ECO:0000313" key="9">
    <source>
        <dbReference type="Proteomes" id="UP000256645"/>
    </source>
</evidence>
<proteinExistence type="predicted"/>
<comment type="caution">
    <text evidence="8">The sequence shown here is derived from an EMBL/GenBank/DDBJ whole genome shotgun (WGS) entry which is preliminary data.</text>
</comment>
<keyword evidence="2" id="KW-0479">Metal-binding</keyword>
<keyword evidence="4" id="KW-0378">Hydrolase</keyword>
<dbReference type="InterPro" id="IPR011330">
    <property type="entry name" value="Glyco_hydro/deAcase_b/a-brl"/>
</dbReference>
<dbReference type="GO" id="GO:0046872">
    <property type="term" value="F:metal ion binding"/>
    <property type="evidence" value="ECO:0007669"/>
    <property type="project" value="UniProtKB-KW"/>
</dbReference>
<gene>
    <name evidence="8" type="ORF">BP6252_08190</name>
</gene>
<feature type="domain" description="NodB homology" evidence="7">
    <location>
        <begin position="1"/>
        <end position="109"/>
    </location>
</feature>
<dbReference type="PANTHER" id="PTHR46471:SF2">
    <property type="entry name" value="CHITIN DEACETYLASE-RELATED"/>
    <property type="match status" value="1"/>
</dbReference>
<dbReference type="Gene3D" id="3.20.20.370">
    <property type="entry name" value="Glycoside hydrolase/deacetylase"/>
    <property type="match status" value="1"/>
</dbReference>
<dbReference type="GO" id="GO:0005975">
    <property type="term" value="P:carbohydrate metabolic process"/>
    <property type="evidence" value="ECO:0007669"/>
    <property type="project" value="InterPro"/>
</dbReference>
<dbReference type="STRING" id="1849047.A0A3D8RC40"/>
<comment type="cofactor">
    <cofactor evidence="1">
        <name>Co(2+)</name>
        <dbReference type="ChEBI" id="CHEBI:48828"/>
    </cofactor>
</comment>
<dbReference type="OrthoDB" id="407355at2759"/>
<protein>
    <recommendedName>
        <fullName evidence="7">NodB homology domain-containing protein</fullName>
    </recommendedName>
</protein>
<dbReference type="PROSITE" id="PS51677">
    <property type="entry name" value="NODB"/>
    <property type="match status" value="1"/>
</dbReference>
<reference evidence="8 9" key="1">
    <citation type="journal article" date="2018" name="IMA Fungus">
        <title>IMA Genome-F 9: Draft genome sequence of Annulohypoxylon stygium, Aspergillus mulundensis, Berkeleyomyces basicola (syn. Thielaviopsis basicola), Ceratocystis smalleyi, two Cercospora beticola strains, Coleophoma cylindrospora, Fusarium fracticaudum, Phialophora cf. hyalina, and Morchella septimelata.</title>
        <authorList>
            <person name="Wingfield B.D."/>
            <person name="Bills G.F."/>
            <person name="Dong Y."/>
            <person name="Huang W."/>
            <person name="Nel W.J."/>
            <person name="Swalarsk-Parry B.S."/>
            <person name="Vaghefi N."/>
            <person name="Wilken P.M."/>
            <person name="An Z."/>
            <person name="de Beer Z.W."/>
            <person name="De Vos L."/>
            <person name="Chen L."/>
            <person name="Duong T.A."/>
            <person name="Gao Y."/>
            <person name="Hammerbacher A."/>
            <person name="Kikkert J.R."/>
            <person name="Li Y."/>
            <person name="Li H."/>
            <person name="Li K."/>
            <person name="Li Q."/>
            <person name="Liu X."/>
            <person name="Ma X."/>
            <person name="Naidoo K."/>
            <person name="Pethybridge S.J."/>
            <person name="Sun J."/>
            <person name="Steenkamp E.T."/>
            <person name="van der Nest M.A."/>
            <person name="van Wyk S."/>
            <person name="Wingfield M.J."/>
            <person name="Xiong C."/>
            <person name="Yue Q."/>
            <person name="Zhang X."/>
        </authorList>
    </citation>
    <scope>NUCLEOTIDE SEQUENCE [LARGE SCALE GENOMIC DNA]</scope>
    <source>
        <strain evidence="8 9">BP6252</strain>
    </source>
</reference>
<dbReference type="PANTHER" id="PTHR46471">
    <property type="entry name" value="CHITIN DEACETYLASE"/>
    <property type="match status" value="1"/>
</dbReference>
<dbReference type="EMBL" id="PDLM01000008">
    <property type="protein sequence ID" value="RDW71627.1"/>
    <property type="molecule type" value="Genomic_DNA"/>
</dbReference>
<evidence type="ECO:0000256" key="2">
    <source>
        <dbReference type="ARBA" id="ARBA00022723"/>
    </source>
</evidence>
<evidence type="ECO:0000259" key="7">
    <source>
        <dbReference type="PROSITE" id="PS51677"/>
    </source>
</evidence>
<sequence>MRRLEKAFVRILGIRPRFMRPPYGAVNQFVGEVLSEMGYRIFNWDVLVRDAIPGDVVVSVQDGKKAYDEVLENRWSSAIILHHETKVHTAQDLIPYAVRKLGEGGYILGTIGECTGTPRDMWYEQVREPEERNESWTCEQDI</sequence>
<accession>A0A3D8RC40</accession>
<dbReference type="Proteomes" id="UP000256645">
    <property type="component" value="Unassembled WGS sequence"/>
</dbReference>